<gene>
    <name evidence="2" type="ORF">BCR34DRAFT_474753</name>
</gene>
<proteinExistence type="predicted"/>
<dbReference type="EMBL" id="MCFA01000012">
    <property type="protein sequence ID" value="ORY17459.1"/>
    <property type="molecule type" value="Genomic_DNA"/>
</dbReference>
<evidence type="ECO:0000313" key="2">
    <source>
        <dbReference type="EMBL" id="ORY17459.1"/>
    </source>
</evidence>
<dbReference type="PANTHER" id="PTHR33112">
    <property type="entry name" value="DOMAIN PROTEIN, PUTATIVE-RELATED"/>
    <property type="match status" value="1"/>
</dbReference>
<evidence type="ECO:0000259" key="1">
    <source>
        <dbReference type="Pfam" id="PF06985"/>
    </source>
</evidence>
<organism evidence="2 3">
    <name type="scientific">Clohesyomyces aquaticus</name>
    <dbReference type="NCBI Taxonomy" id="1231657"/>
    <lineage>
        <taxon>Eukaryota</taxon>
        <taxon>Fungi</taxon>
        <taxon>Dikarya</taxon>
        <taxon>Ascomycota</taxon>
        <taxon>Pezizomycotina</taxon>
        <taxon>Dothideomycetes</taxon>
        <taxon>Pleosporomycetidae</taxon>
        <taxon>Pleosporales</taxon>
        <taxon>Lindgomycetaceae</taxon>
        <taxon>Clohesyomyces</taxon>
    </lineage>
</organism>
<dbReference type="InterPro" id="IPR010730">
    <property type="entry name" value="HET"/>
</dbReference>
<dbReference type="PANTHER" id="PTHR33112:SF16">
    <property type="entry name" value="HETEROKARYON INCOMPATIBILITY DOMAIN-CONTAINING PROTEIN"/>
    <property type="match status" value="1"/>
</dbReference>
<dbReference type="Proteomes" id="UP000193144">
    <property type="component" value="Unassembled WGS sequence"/>
</dbReference>
<name>A0A1Y2A4L9_9PLEO</name>
<dbReference type="OrthoDB" id="5428863at2759"/>
<dbReference type="AlphaFoldDB" id="A0A1Y2A4L9"/>
<feature type="non-terminal residue" evidence="2">
    <location>
        <position position="1"/>
    </location>
</feature>
<accession>A0A1Y2A4L9</accession>
<reference evidence="2 3" key="1">
    <citation type="submission" date="2016-07" db="EMBL/GenBank/DDBJ databases">
        <title>Pervasive Adenine N6-methylation of Active Genes in Fungi.</title>
        <authorList>
            <consortium name="DOE Joint Genome Institute"/>
            <person name="Mondo S.J."/>
            <person name="Dannebaum R.O."/>
            <person name="Kuo R.C."/>
            <person name="Labutti K."/>
            <person name="Haridas S."/>
            <person name="Kuo A."/>
            <person name="Salamov A."/>
            <person name="Ahrendt S.R."/>
            <person name="Lipzen A."/>
            <person name="Sullivan W."/>
            <person name="Andreopoulos W.B."/>
            <person name="Clum A."/>
            <person name="Lindquist E."/>
            <person name="Daum C."/>
            <person name="Ramamoorthy G.K."/>
            <person name="Gryganskyi A."/>
            <person name="Culley D."/>
            <person name="Magnuson J.K."/>
            <person name="James T.Y."/>
            <person name="O'Malley M.A."/>
            <person name="Stajich J.E."/>
            <person name="Spatafora J.W."/>
            <person name="Visel A."/>
            <person name="Grigoriev I.V."/>
        </authorList>
    </citation>
    <scope>NUCLEOTIDE SEQUENCE [LARGE SCALE GENOMIC DNA]</scope>
    <source>
        <strain evidence="2 3">CBS 115471</strain>
    </source>
</reference>
<dbReference type="Pfam" id="PF06985">
    <property type="entry name" value="HET"/>
    <property type="match status" value="1"/>
</dbReference>
<sequence length="138" mass="15688">FRIGSLPENLPLTIQRAIQIVEASGYQYLWVDSICIDQSNKFEKHDQIKLMGEIYWGAYATIIALSSDTANFGIHGAEDSLLGASLSGHYRKHIMAARCPSLLDELKNSIWFKRTWTFQAAFPTVRITFDTFHFITVT</sequence>
<dbReference type="STRING" id="1231657.A0A1Y2A4L9"/>
<comment type="caution">
    <text evidence="2">The sequence shown here is derived from an EMBL/GenBank/DDBJ whole genome shotgun (WGS) entry which is preliminary data.</text>
</comment>
<protein>
    <submittedName>
        <fullName evidence="2">Heterokaryon incompatibility</fullName>
    </submittedName>
</protein>
<feature type="domain" description="Heterokaryon incompatibility" evidence="1">
    <location>
        <begin position="6"/>
        <end position="119"/>
    </location>
</feature>
<evidence type="ECO:0000313" key="3">
    <source>
        <dbReference type="Proteomes" id="UP000193144"/>
    </source>
</evidence>
<keyword evidence="3" id="KW-1185">Reference proteome</keyword>